<evidence type="ECO:0008006" key="3">
    <source>
        <dbReference type="Google" id="ProtNLM"/>
    </source>
</evidence>
<protein>
    <recommendedName>
        <fullName evidence="3">DUF3549 domain-containing protein</fullName>
    </recommendedName>
</protein>
<dbReference type="AlphaFoldDB" id="A0A1I1PCT8"/>
<organism evidence="1 2">
    <name type="scientific">Thiohalospira halophila DSM 15071</name>
    <dbReference type="NCBI Taxonomy" id="1123397"/>
    <lineage>
        <taxon>Bacteria</taxon>
        <taxon>Pseudomonadati</taxon>
        <taxon>Pseudomonadota</taxon>
        <taxon>Gammaproteobacteria</taxon>
        <taxon>Thiohalospirales</taxon>
        <taxon>Thiohalospiraceae</taxon>
        <taxon>Thiohalospira</taxon>
    </lineage>
</organism>
<sequence>MPDSETEAPQGIADLCARQGVPLHAFDMGRQLTPVDVETLAAVERGDTPWPLPFQGRARLGLVGETGADPFVWFLALPLDEAGYLHPAVRDDLLARLAEAPLREQDPNEHDPLGDNPYGFTPDPERMAALHARAGRLLGREPSAYYEHVRIYLTGAHGWDQWAFLGLQGLADIAERLDEADNAERVAGAIPQLPATPFEALARQLEHVTLPEPVAAALLDRAETATGTEAAAALRGLTGAADAAPRRAWLTRRLGGLDPETEAEFLAAVAGRAWADLADPAVAGAFLEALAGTGQEVFSKTITELVALPGMRSALRDAIADPARSETVSRAAAALPTLP</sequence>
<reference evidence="1 2" key="1">
    <citation type="submission" date="2016-10" db="EMBL/GenBank/DDBJ databases">
        <authorList>
            <person name="de Groot N.N."/>
        </authorList>
    </citation>
    <scope>NUCLEOTIDE SEQUENCE [LARGE SCALE GENOMIC DNA]</scope>
    <source>
        <strain evidence="1 2">HL3</strain>
    </source>
</reference>
<evidence type="ECO:0000313" key="1">
    <source>
        <dbReference type="EMBL" id="SFD04813.1"/>
    </source>
</evidence>
<dbReference type="EMBL" id="FOMJ01000001">
    <property type="protein sequence ID" value="SFD04813.1"/>
    <property type="molecule type" value="Genomic_DNA"/>
</dbReference>
<gene>
    <name evidence="1" type="ORF">SAMN05660831_00597</name>
</gene>
<accession>A0A1I1PCT8</accession>
<dbReference type="Proteomes" id="UP000198611">
    <property type="component" value="Unassembled WGS sequence"/>
</dbReference>
<keyword evidence="2" id="KW-1185">Reference proteome</keyword>
<dbReference type="InterPro" id="IPR021936">
    <property type="entry name" value="DUF3549"/>
</dbReference>
<dbReference type="Pfam" id="PF12069">
    <property type="entry name" value="DUF3549"/>
    <property type="match status" value="1"/>
</dbReference>
<name>A0A1I1PCT8_9GAMM</name>
<evidence type="ECO:0000313" key="2">
    <source>
        <dbReference type="Proteomes" id="UP000198611"/>
    </source>
</evidence>
<proteinExistence type="predicted"/>
<dbReference type="STRING" id="1123397.SAMN05660831_00597"/>
<dbReference type="OrthoDB" id="5597089at2"/>
<dbReference type="RefSeq" id="WP_093427240.1">
    <property type="nucleotide sequence ID" value="NZ_FOMJ01000001.1"/>
</dbReference>